<dbReference type="RefSeq" id="WP_042603548.1">
    <property type="nucleotide sequence ID" value="NZ_JAUPHH010000024.1"/>
</dbReference>
<accession>A0A158SXM0</accession>
<evidence type="ECO:0000313" key="2">
    <source>
        <dbReference type="Proteomes" id="UP000050700"/>
    </source>
</evidence>
<dbReference type="Proteomes" id="UP000050700">
    <property type="component" value="Unassembled WGS sequence"/>
</dbReference>
<gene>
    <name evidence="1" type="ORF">NTHI1209_01221</name>
</gene>
<sequence>MLTIKIIQDGVTSITESNSFVFYDETSREYKEMLRLADKLKEKPTTLNGIYYTQPMYGDQECKEVIREESIYYSARNNPTDKIIGMMIDFIPDDEHGDQGIEKEIAYSLIGTGDHIYVTNEQGKTVFNI</sequence>
<reference evidence="1 2" key="1">
    <citation type="submission" date="2014-05" db="EMBL/GenBank/DDBJ databases">
        <title>Methylome analysis of the phasevarions of Haemophilus influenzae.</title>
        <authorList>
            <person name="Atack J.M."/>
            <person name="Fox K.L."/>
            <person name="Power P.M."/>
            <person name="Clark T."/>
            <person name="Jurcisek J."/>
            <person name="Korlach J."/>
            <person name="Bakaletz L.O."/>
            <person name="Jennings M.P."/>
        </authorList>
    </citation>
    <scope>NUCLEOTIDE SEQUENCE [LARGE SCALE GENOMIC DNA]</scope>
    <source>
        <strain evidence="1 2">1209</strain>
    </source>
</reference>
<dbReference type="AlphaFoldDB" id="A0A158SXM0"/>
<dbReference type="PATRIC" id="fig|727.582.peg.1121"/>
<name>A0A158SXM0_HAEIF</name>
<dbReference type="EMBL" id="JMQP01000002">
    <property type="protein sequence ID" value="KIS35614.1"/>
    <property type="molecule type" value="Genomic_DNA"/>
</dbReference>
<organism evidence="1 2">
    <name type="scientific">Haemophilus influenzae</name>
    <dbReference type="NCBI Taxonomy" id="727"/>
    <lineage>
        <taxon>Bacteria</taxon>
        <taxon>Pseudomonadati</taxon>
        <taxon>Pseudomonadota</taxon>
        <taxon>Gammaproteobacteria</taxon>
        <taxon>Pasteurellales</taxon>
        <taxon>Pasteurellaceae</taxon>
        <taxon>Haemophilus</taxon>
    </lineage>
</organism>
<protein>
    <submittedName>
        <fullName evidence="1">Uncharacterized protein</fullName>
    </submittedName>
</protein>
<evidence type="ECO:0000313" key="1">
    <source>
        <dbReference type="EMBL" id="KIS35614.1"/>
    </source>
</evidence>
<proteinExistence type="predicted"/>
<comment type="caution">
    <text evidence="1">The sequence shown here is derived from an EMBL/GenBank/DDBJ whole genome shotgun (WGS) entry which is preliminary data.</text>
</comment>